<gene>
    <name evidence="10 14" type="primary">grpE</name>
    <name evidence="14" type="ORF">HRbin17_01238</name>
</gene>
<evidence type="ECO:0000256" key="12">
    <source>
        <dbReference type="RuleBase" id="RU004478"/>
    </source>
</evidence>
<keyword evidence="5 10" id="KW-0346">Stress response</keyword>
<organism evidence="14 15">
    <name type="scientific">Candidatus Fervidibacter japonicus</name>
    <dbReference type="NCBI Taxonomy" id="2035412"/>
    <lineage>
        <taxon>Bacteria</taxon>
        <taxon>Candidatus Fervidibacterota</taxon>
        <taxon>Candidatus Fervidibacter</taxon>
    </lineage>
</organism>
<evidence type="ECO:0000256" key="9">
    <source>
        <dbReference type="ARBA" id="ARBA00076414"/>
    </source>
</evidence>
<dbReference type="PANTHER" id="PTHR21237">
    <property type="entry name" value="GRPE PROTEIN"/>
    <property type="match status" value="1"/>
</dbReference>
<keyword evidence="6 10" id="KW-0143">Chaperone</keyword>
<dbReference type="CDD" id="cd00446">
    <property type="entry name" value="GrpE"/>
    <property type="match status" value="1"/>
</dbReference>
<name>A0A2H5XC34_9BACT</name>
<keyword evidence="4 10" id="KW-0963">Cytoplasm</keyword>
<dbReference type="Gene3D" id="2.30.22.10">
    <property type="entry name" value="Head domain of nucleotide exchange factor GrpE"/>
    <property type="match status" value="1"/>
</dbReference>
<evidence type="ECO:0000313" key="15">
    <source>
        <dbReference type="Proteomes" id="UP000236173"/>
    </source>
</evidence>
<dbReference type="PROSITE" id="PS01071">
    <property type="entry name" value="GRPE"/>
    <property type="match status" value="1"/>
</dbReference>
<dbReference type="PANTHER" id="PTHR21237:SF23">
    <property type="entry name" value="GRPE PROTEIN HOMOLOG, MITOCHONDRIAL"/>
    <property type="match status" value="1"/>
</dbReference>
<dbReference type="Gene3D" id="3.90.20.20">
    <property type="match status" value="1"/>
</dbReference>
<reference evidence="15" key="1">
    <citation type="submission" date="2017-09" db="EMBL/GenBank/DDBJ databases">
        <title>Metaegenomics of thermophilic ammonia-oxidizing enrichment culture.</title>
        <authorList>
            <person name="Kato S."/>
            <person name="Suzuki K."/>
        </authorList>
    </citation>
    <scope>NUCLEOTIDE SEQUENCE [LARGE SCALE GENOMIC DNA]</scope>
</reference>
<evidence type="ECO:0000256" key="13">
    <source>
        <dbReference type="SAM" id="MobiDB-lite"/>
    </source>
</evidence>
<evidence type="ECO:0000256" key="11">
    <source>
        <dbReference type="RuleBase" id="RU000639"/>
    </source>
</evidence>
<dbReference type="SUPFAM" id="SSF58014">
    <property type="entry name" value="Coiled-coil domain of nucleotide exchange factor GrpE"/>
    <property type="match status" value="1"/>
</dbReference>
<dbReference type="EMBL" id="BEHT01000014">
    <property type="protein sequence ID" value="GBC98724.1"/>
    <property type="molecule type" value="Genomic_DNA"/>
</dbReference>
<feature type="compositionally biased region" description="Basic and acidic residues" evidence="13">
    <location>
        <begin position="196"/>
        <end position="205"/>
    </location>
</feature>
<evidence type="ECO:0000256" key="4">
    <source>
        <dbReference type="ARBA" id="ARBA00022490"/>
    </source>
</evidence>
<evidence type="ECO:0000256" key="2">
    <source>
        <dbReference type="ARBA" id="ARBA00009054"/>
    </source>
</evidence>
<dbReference type="InterPro" id="IPR013805">
    <property type="entry name" value="GrpE_CC"/>
</dbReference>
<dbReference type="GO" id="GO:0006457">
    <property type="term" value="P:protein folding"/>
    <property type="evidence" value="ECO:0007669"/>
    <property type="project" value="InterPro"/>
</dbReference>
<dbReference type="PRINTS" id="PR00773">
    <property type="entry name" value="GRPEPROTEIN"/>
</dbReference>
<comment type="subunit">
    <text evidence="3 10">Homodimer.</text>
</comment>
<dbReference type="Proteomes" id="UP000236173">
    <property type="component" value="Unassembled WGS sequence"/>
</dbReference>
<dbReference type="Pfam" id="PF01025">
    <property type="entry name" value="GrpE"/>
    <property type="match status" value="1"/>
</dbReference>
<protein>
    <recommendedName>
        <fullName evidence="8 10">Protein GrpE</fullName>
    </recommendedName>
    <alternativeName>
        <fullName evidence="9 10">HSP-70 cofactor</fullName>
    </alternativeName>
</protein>
<evidence type="ECO:0000256" key="5">
    <source>
        <dbReference type="ARBA" id="ARBA00023016"/>
    </source>
</evidence>
<sequence length="205" mass="23317">MTTPEEPVAATEETPTETVTETTTAEVAPSVEELQMQLAQARSEAEDYRERWLRVLADYQNFRKRVMQERVDAYNEGKKEAVLTLLPVLDNLERALASLHDGADLQAYRQGLELIVRLFHEALRRLDVEPIPAVGQPFDPHWHEAFERVEREDVTEGTIVGEIERGYRMGERVIRPAKVQVAVKPLPPLQPVEPSPAKDEESRPS</sequence>
<dbReference type="GO" id="GO:0051087">
    <property type="term" value="F:protein-folding chaperone binding"/>
    <property type="evidence" value="ECO:0007669"/>
    <property type="project" value="InterPro"/>
</dbReference>
<evidence type="ECO:0000256" key="8">
    <source>
        <dbReference type="ARBA" id="ARBA00072274"/>
    </source>
</evidence>
<dbReference type="GO" id="GO:0005737">
    <property type="term" value="C:cytoplasm"/>
    <property type="evidence" value="ECO:0007669"/>
    <property type="project" value="UniProtKB-SubCell"/>
</dbReference>
<dbReference type="GO" id="GO:0051082">
    <property type="term" value="F:unfolded protein binding"/>
    <property type="evidence" value="ECO:0007669"/>
    <property type="project" value="TreeGrafter"/>
</dbReference>
<dbReference type="GO" id="GO:0000774">
    <property type="term" value="F:adenyl-nucleotide exchange factor activity"/>
    <property type="evidence" value="ECO:0007669"/>
    <property type="project" value="InterPro"/>
</dbReference>
<dbReference type="HAMAP" id="MF_01151">
    <property type="entry name" value="GrpE"/>
    <property type="match status" value="1"/>
</dbReference>
<accession>A0A2H5XC34</accession>
<feature type="region of interest" description="Disordered" evidence="13">
    <location>
        <begin position="1"/>
        <end position="30"/>
    </location>
</feature>
<evidence type="ECO:0000256" key="7">
    <source>
        <dbReference type="ARBA" id="ARBA00053401"/>
    </source>
</evidence>
<dbReference type="AlphaFoldDB" id="A0A2H5XC34"/>
<dbReference type="InterPro" id="IPR009012">
    <property type="entry name" value="GrpE_head"/>
</dbReference>
<feature type="region of interest" description="Disordered" evidence="13">
    <location>
        <begin position="185"/>
        <end position="205"/>
    </location>
</feature>
<feature type="compositionally biased region" description="Pro residues" evidence="13">
    <location>
        <begin position="185"/>
        <end position="194"/>
    </location>
</feature>
<evidence type="ECO:0000256" key="6">
    <source>
        <dbReference type="ARBA" id="ARBA00023186"/>
    </source>
</evidence>
<evidence type="ECO:0000256" key="1">
    <source>
        <dbReference type="ARBA" id="ARBA00004496"/>
    </source>
</evidence>
<comment type="caution">
    <text evidence="14">The sequence shown here is derived from an EMBL/GenBank/DDBJ whole genome shotgun (WGS) entry which is preliminary data.</text>
</comment>
<dbReference type="GO" id="GO:0042803">
    <property type="term" value="F:protein homodimerization activity"/>
    <property type="evidence" value="ECO:0007669"/>
    <property type="project" value="InterPro"/>
</dbReference>
<proteinExistence type="inferred from homology"/>
<comment type="function">
    <text evidence="7 10 11">Participates actively in the response to hyperosmotic and heat shock by preventing the aggregation of stress-denatured proteins, in association with DnaK and GrpE. It is the nucleotide exchange factor for DnaK and may function as a thermosensor. Unfolded proteins bind initially to DnaJ; upon interaction with the DnaJ-bound protein, DnaK hydrolyzes its bound ATP, resulting in the formation of a stable complex. GrpE releases ADP from DnaK; ATP binding to DnaK triggers the release of the substrate protein, thus completing the reaction cycle. Several rounds of ATP-dependent interactions between DnaJ, DnaK and GrpE are required for fully efficient folding.</text>
</comment>
<evidence type="ECO:0000313" key="14">
    <source>
        <dbReference type="EMBL" id="GBC98724.1"/>
    </source>
</evidence>
<comment type="similarity">
    <text evidence="2 10 12">Belongs to the GrpE family.</text>
</comment>
<evidence type="ECO:0000256" key="10">
    <source>
        <dbReference type="HAMAP-Rule" id="MF_01151"/>
    </source>
</evidence>
<comment type="subcellular location">
    <subcellularLocation>
        <location evidence="1 10">Cytoplasm</location>
    </subcellularLocation>
</comment>
<dbReference type="FunFam" id="2.30.22.10:FF:000001">
    <property type="entry name" value="Protein GrpE"/>
    <property type="match status" value="1"/>
</dbReference>
<dbReference type="InterPro" id="IPR000740">
    <property type="entry name" value="GrpE"/>
</dbReference>
<evidence type="ECO:0000256" key="3">
    <source>
        <dbReference type="ARBA" id="ARBA00011738"/>
    </source>
</evidence>
<dbReference type="SUPFAM" id="SSF51064">
    <property type="entry name" value="Head domain of nucleotide exchange factor GrpE"/>
    <property type="match status" value="1"/>
</dbReference>